<keyword evidence="1" id="KW-1133">Transmembrane helix</keyword>
<dbReference type="InterPro" id="IPR001646">
    <property type="entry name" value="5peptide_repeat"/>
</dbReference>
<keyword evidence="1" id="KW-0472">Membrane</keyword>
<organism evidence="2 3">
    <name type="scientific">Actinomadura soli</name>
    <dbReference type="NCBI Taxonomy" id="2508997"/>
    <lineage>
        <taxon>Bacteria</taxon>
        <taxon>Bacillati</taxon>
        <taxon>Actinomycetota</taxon>
        <taxon>Actinomycetes</taxon>
        <taxon>Streptosporangiales</taxon>
        <taxon>Thermomonosporaceae</taxon>
        <taxon>Actinomadura</taxon>
    </lineage>
</organism>
<dbReference type="InterPro" id="IPR051082">
    <property type="entry name" value="Pentapeptide-BTB/POZ_domain"/>
</dbReference>
<accession>A0A5C4JD51</accession>
<dbReference type="AlphaFoldDB" id="A0A5C4JD51"/>
<reference evidence="2 3" key="1">
    <citation type="submission" date="2019-05" db="EMBL/GenBank/DDBJ databases">
        <title>Draft genome sequence of Actinomadura sp. 14C53.</title>
        <authorList>
            <person name="Saricaoglu S."/>
            <person name="Isik K."/>
        </authorList>
    </citation>
    <scope>NUCLEOTIDE SEQUENCE [LARGE SCALE GENOMIC DNA]</scope>
    <source>
        <strain evidence="2 3">14C53</strain>
    </source>
</reference>
<feature type="transmembrane region" description="Helical" evidence="1">
    <location>
        <begin position="46"/>
        <end position="67"/>
    </location>
</feature>
<dbReference type="RefSeq" id="WP_138646296.1">
    <property type="nucleotide sequence ID" value="NZ_VCKW01000085.1"/>
</dbReference>
<dbReference type="Pfam" id="PF00805">
    <property type="entry name" value="Pentapeptide"/>
    <property type="match status" value="3"/>
</dbReference>
<dbReference type="PANTHER" id="PTHR14136">
    <property type="entry name" value="BTB_POZ DOMAIN-CONTAINING PROTEIN KCTD9"/>
    <property type="match status" value="1"/>
</dbReference>
<gene>
    <name evidence="2" type="ORF">ETD83_18040</name>
</gene>
<proteinExistence type="predicted"/>
<evidence type="ECO:0000256" key="1">
    <source>
        <dbReference type="SAM" id="Phobius"/>
    </source>
</evidence>
<dbReference type="PANTHER" id="PTHR14136:SF17">
    <property type="entry name" value="BTB_POZ DOMAIN-CONTAINING PROTEIN KCTD9"/>
    <property type="match status" value="1"/>
</dbReference>
<comment type="caution">
    <text evidence="2">The sequence shown here is derived from an EMBL/GenBank/DDBJ whole genome shotgun (WGS) entry which is preliminary data.</text>
</comment>
<protein>
    <submittedName>
        <fullName evidence="2">Pentapeptide repeat-containing protein</fullName>
    </submittedName>
</protein>
<name>A0A5C4JD51_9ACTN</name>
<keyword evidence="1" id="KW-0812">Transmembrane</keyword>
<dbReference type="Proteomes" id="UP000309174">
    <property type="component" value="Unassembled WGS sequence"/>
</dbReference>
<dbReference type="SUPFAM" id="SSF141571">
    <property type="entry name" value="Pentapeptide repeat-like"/>
    <property type="match status" value="1"/>
</dbReference>
<evidence type="ECO:0000313" key="3">
    <source>
        <dbReference type="Proteomes" id="UP000309174"/>
    </source>
</evidence>
<sequence>MRLLMAAVVSALAGGVLLLLWRGPWWFDGKYLKGADFKSSPGALVTGFRTAVVQVLVGLGAVVALLYTARNYRLTRRGQVTDRFIKALERLGSDEMYVRLGGVLALEQIIQDAPEQATHAAQVLVAFIRDRAPRSQARTPPPSRGRIRRAIRRGGSLRRRASAEADGLALPVRPAEDVQAALTALTLAESRRHVALGVRINLEGLHLQGVELFAADLARVHLRGADLTDATIIWADFTDAWLGEANFTRATLRGTDFTDAWLGGAIFTDADMEGVNLTRASLLETDLTRASLAKADLTGASLLLADLSDVNLAGVNLSGVDLSGADPRLRRLVRETEAKLTRRPGRTDRRKM</sequence>
<dbReference type="Gene3D" id="2.160.20.80">
    <property type="entry name" value="E3 ubiquitin-protein ligase SopA"/>
    <property type="match status" value="1"/>
</dbReference>
<dbReference type="EMBL" id="VCKW01000085">
    <property type="protein sequence ID" value="TMQ99254.1"/>
    <property type="molecule type" value="Genomic_DNA"/>
</dbReference>
<keyword evidence="3" id="KW-1185">Reference proteome</keyword>
<dbReference type="OrthoDB" id="4563217at2"/>
<evidence type="ECO:0000313" key="2">
    <source>
        <dbReference type="EMBL" id="TMQ99254.1"/>
    </source>
</evidence>